<feature type="compositionally biased region" description="Low complexity" evidence="1">
    <location>
        <begin position="38"/>
        <end position="52"/>
    </location>
</feature>
<evidence type="ECO:0000313" key="4">
    <source>
        <dbReference type="Proteomes" id="UP000244336"/>
    </source>
</evidence>
<evidence type="ECO:0000256" key="1">
    <source>
        <dbReference type="SAM" id="MobiDB-lite"/>
    </source>
</evidence>
<dbReference type="EMBL" id="CM009757">
    <property type="protein sequence ID" value="PUZ41724.1"/>
    <property type="molecule type" value="Genomic_DNA"/>
</dbReference>
<protein>
    <submittedName>
        <fullName evidence="2">Uncharacterized protein</fullName>
    </submittedName>
</protein>
<feature type="region of interest" description="Disordered" evidence="1">
    <location>
        <begin position="27"/>
        <end position="52"/>
    </location>
</feature>
<organism evidence="2 4">
    <name type="scientific">Panicum hallii var. hallii</name>
    <dbReference type="NCBI Taxonomy" id="1504633"/>
    <lineage>
        <taxon>Eukaryota</taxon>
        <taxon>Viridiplantae</taxon>
        <taxon>Streptophyta</taxon>
        <taxon>Embryophyta</taxon>
        <taxon>Tracheophyta</taxon>
        <taxon>Spermatophyta</taxon>
        <taxon>Magnoliopsida</taxon>
        <taxon>Liliopsida</taxon>
        <taxon>Poales</taxon>
        <taxon>Poaceae</taxon>
        <taxon>PACMAD clade</taxon>
        <taxon>Panicoideae</taxon>
        <taxon>Panicodae</taxon>
        <taxon>Paniceae</taxon>
        <taxon>Panicinae</taxon>
        <taxon>Panicum</taxon>
        <taxon>Panicum sect. Panicum</taxon>
    </lineage>
</organism>
<dbReference type="Proteomes" id="UP000244336">
    <property type="component" value="Chromosome 9"/>
</dbReference>
<name>A0A2T7CEH5_9POAL</name>
<gene>
    <name evidence="3" type="ORF">GQ55_3G335100</name>
    <name evidence="2" type="ORF">GQ55_9G527600</name>
</gene>
<dbReference type="EMBL" id="CM009751">
    <property type="protein sequence ID" value="PUZ66625.1"/>
    <property type="molecule type" value="Genomic_DNA"/>
</dbReference>
<dbReference type="Gramene" id="PUZ66625">
    <property type="protein sequence ID" value="PUZ66625"/>
    <property type="gene ID" value="GQ55_3G335100"/>
</dbReference>
<reference evidence="2 4" key="1">
    <citation type="submission" date="2018-04" db="EMBL/GenBank/DDBJ databases">
        <title>WGS assembly of Panicum hallii var. hallii HAL2.</title>
        <authorList>
            <person name="Lovell J."/>
            <person name="Jenkins J."/>
            <person name="Lowry D."/>
            <person name="Mamidi S."/>
            <person name="Sreedasyam A."/>
            <person name="Weng X."/>
            <person name="Barry K."/>
            <person name="Bonette J."/>
            <person name="Campitelli B."/>
            <person name="Daum C."/>
            <person name="Gordon S."/>
            <person name="Gould B."/>
            <person name="Lipzen A."/>
            <person name="MacQueen A."/>
            <person name="Palacio-Mejia J."/>
            <person name="Plott C."/>
            <person name="Shakirov E."/>
            <person name="Shu S."/>
            <person name="Yoshinaga Y."/>
            <person name="Zane M."/>
            <person name="Rokhsar D."/>
            <person name="Grimwood J."/>
            <person name="Schmutz J."/>
            <person name="Juenger T."/>
        </authorList>
    </citation>
    <scope>NUCLEOTIDE SEQUENCE [LARGE SCALE GENOMIC DNA]</scope>
    <source>
        <strain evidence="4">cv. HAL2</strain>
        <strain evidence="2">HAL2</strain>
    </source>
</reference>
<evidence type="ECO:0000313" key="3">
    <source>
        <dbReference type="EMBL" id="PUZ66625.1"/>
    </source>
</evidence>
<dbReference type="AlphaFoldDB" id="A0A2T7CEH5"/>
<dbReference type="Gramene" id="PUZ41724">
    <property type="protein sequence ID" value="PUZ41724"/>
    <property type="gene ID" value="GQ55_9G527600"/>
</dbReference>
<dbReference type="Proteomes" id="UP000244336">
    <property type="component" value="Chromosome 3"/>
</dbReference>
<accession>A0A2T7CEH5</accession>
<proteinExistence type="predicted"/>
<sequence>MFQRHTCVSREGSAREQEDLEVREGVGIANQSGPIGFSHTSTTSSETSSPWQSRLSSSQITVRNNSPVILRPLQFPASFFVIHGISSPSSSSHRQSCSPREFTFRVFSSTTKATPRYDYFRKRYLQDLPRVYGGYS</sequence>
<evidence type="ECO:0000313" key="2">
    <source>
        <dbReference type="EMBL" id="PUZ41724.1"/>
    </source>
</evidence>
<keyword evidence="4" id="KW-1185">Reference proteome</keyword>